<evidence type="ECO:0000256" key="7">
    <source>
        <dbReference type="SAM" id="Coils"/>
    </source>
</evidence>
<evidence type="ECO:0000259" key="9">
    <source>
        <dbReference type="Pfam" id="PF01618"/>
    </source>
</evidence>
<evidence type="ECO:0000256" key="1">
    <source>
        <dbReference type="ARBA" id="ARBA00004651"/>
    </source>
</evidence>
<evidence type="ECO:0000256" key="6">
    <source>
        <dbReference type="RuleBase" id="RU004057"/>
    </source>
</evidence>
<organism evidence="10 11">
    <name type="scientific">Haemophilus parahaemolyticus</name>
    <dbReference type="NCBI Taxonomy" id="735"/>
    <lineage>
        <taxon>Bacteria</taxon>
        <taxon>Pseudomonadati</taxon>
        <taxon>Pseudomonadota</taxon>
        <taxon>Gammaproteobacteria</taxon>
        <taxon>Pasteurellales</taxon>
        <taxon>Pasteurellaceae</taxon>
        <taxon>Haemophilus</taxon>
    </lineage>
</organism>
<name>A0A377I1L4_HAEPH</name>
<evidence type="ECO:0000256" key="8">
    <source>
        <dbReference type="SAM" id="Phobius"/>
    </source>
</evidence>
<evidence type="ECO:0000256" key="4">
    <source>
        <dbReference type="ARBA" id="ARBA00022989"/>
    </source>
</evidence>
<feature type="transmembrane region" description="Helical" evidence="8">
    <location>
        <begin position="95"/>
        <end position="114"/>
    </location>
</feature>
<dbReference type="GO" id="GO:0005886">
    <property type="term" value="C:plasma membrane"/>
    <property type="evidence" value="ECO:0007669"/>
    <property type="project" value="UniProtKB-SubCell"/>
</dbReference>
<keyword evidence="2" id="KW-1003">Cell membrane</keyword>
<evidence type="ECO:0000256" key="3">
    <source>
        <dbReference type="ARBA" id="ARBA00022692"/>
    </source>
</evidence>
<evidence type="ECO:0000256" key="2">
    <source>
        <dbReference type="ARBA" id="ARBA00022475"/>
    </source>
</evidence>
<sequence length="588" mass="65761">MLSSFELFLKNISSVTITDAFFIAMLAVLAVGFLAFITSRSNKAKRRSIFADYAPTLLTSLGILGTFTGIVSGLLNFDIEHIDTSISTLLGGMKTAFLTSVIGVCFSIGLKIIYTLGVKKEKLEEEQTIDAESVVKNFYTQTDLLKVQNDQNQIVAQHLESLVARLGDENEGSILGQVKLLRSDLSDQHKNLTTPVTQIEAYLSTLSQLSEKQKEHFEAFETQLWEKLQNFADMMSKSATETVIEALKQVIVEFNNNLTTQFGENFKELNRAVHSLVEWQENYKTQLSEMISLYQTGVQTLEKTEQSVAQIEQSTQSIPVSMESLNAVIATNQQQIDNLESHLSTFAELRDKAVEAIPQVQQQITLMLDNTEKANESLIQGLKHSGEKLAQDIMDVSTSFAAHSTQVAENLATHFAETGANFASMMVASSQDLSKSLNQNNQALVNSASTLESTSKNMLESQQALNKAQQTIHEQITDFVSQWQQKFEQQAEQLQRQFVQQAQELMKSQMDDSRKVMNRLEEESQNALKRTGESVNKQIQALDKALEEELQRVMTDMGRALASISHQFTSDYTKLVEAMQRITTKGRG</sequence>
<evidence type="ECO:0000313" key="11">
    <source>
        <dbReference type="Proteomes" id="UP000254867"/>
    </source>
</evidence>
<dbReference type="AlphaFoldDB" id="A0A377I1L4"/>
<dbReference type="RefSeq" id="WP_119222861.1">
    <property type="nucleotide sequence ID" value="NZ_UGHH01000002.1"/>
</dbReference>
<keyword evidence="7" id="KW-0175">Coiled coil</keyword>
<feature type="transmembrane region" description="Helical" evidence="8">
    <location>
        <begin position="20"/>
        <end position="38"/>
    </location>
</feature>
<keyword evidence="6" id="KW-0813">Transport</keyword>
<protein>
    <recommendedName>
        <fullName evidence="9">MotA/TolQ/ExbB proton channel domain-containing protein</fullName>
    </recommendedName>
</protein>
<feature type="coiled-coil region" evidence="7">
    <location>
        <begin position="451"/>
        <end position="530"/>
    </location>
</feature>
<accession>A0A377I1L4</accession>
<dbReference type="InterPro" id="IPR002898">
    <property type="entry name" value="MotA_ExbB_proton_chnl"/>
</dbReference>
<dbReference type="Proteomes" id="UP000254867">
    <property type="component" value="Unassembled WGS sequence"/>
</dbReference>
<dbReference type="Pfam" id="PF01618">
    <property type="entry name" value="MotA_ExbB"/>
    <property type="match status" value="1"/>
</dbReference>
<proteinExistence type="inferred from homology"/>
<keyword evidence="4 8" id="KW-1133">Transmembrane helix</keyword>
<keyword evidence="5 8" id="KW-0472">Membrane</keyword>
<dbReference type="GO" id="GO:0015031">
    <property type="term" value="P:protein transport"/>
    <property type="evidence" value="ECO:0007669"/>
    <property type="project" value="UniProtKB-KW"/>
</dbReference>
<keyword evidence="3 8" id="KW-0812">Transmembrane</keyword>
<gene>
    <name evidence="10" type="ORF">NCTC10794_01513</name>
</gene>
<evidence type="ECO:0000256" key="5">
    <source>
        <dbReference type="ARBA" id="ARBA00023136"/>
    </source>
</evidence>
<feature type="transmembrane region" description="Helical" evidence="8">
    <location>
        <begin position="50"/>
        <end position="75"/>
    </location>
</feature>
<dbReference type="EMBL" id="UGHH01000002">
    <property type="protein sequence ID" value="STO64446.1"/>
    <property type="molecule type" value="Genomic_DNA"/>
</dbReference>
<comment type="similarity">
    <text evidence="6">Belongs to the exbB/tolQ family.</text>
</comment>
<evidence type="ECO:0000313" key="10">
    <source>
        <dbReference type="EMBL" id="STO64446.1"/>
    </source>
</evidence>
<reference evidence="10 11" key="1">
    <citation type="submission" date="2018-06" db="EMBL/GenBank/DDBJ databases">
        <authorList>
            <consortium name="Pathogen Informatics"/>
            <person name="Doyle S."/>
        </authorList>
    </citation>
    <scope>NUCLEOTIDE SEQUENCE [LARGE SCALE GENOMIC DNA]</scope>
    <source>
        <strain evidence="10 11">NCTC10794</strain>
    </source>
</reference>
<comment type="subcellular location">
    <subcellularLocation>
        <location evidence="1">Cell membrane</location>
        <topology evidence="1">Multi-pass membrane protein</topology>
    </subcellularLocation>
    <subcellularLocation>
        <location evidence="6">Membrane</location>
        <topology evidence="6">Multi-pass membrane protein</topology>
    </subcellularLocation>
</comment>
<feature type="domain" description="MotA/TolQ/ExbB proton channel" evidence="9">
    <location>
        <begin position="52"/>
        <end position="117"/>
    </location>
</feature>
<keyword evidence="6" id="KW-0653">Protein transport</keyword>